<dbReference type="GO" id="GO:0016831">
    <property type="term" value="F:carboxy-lyase activity"/>
    <property type="evidence" value="ECO:0007669"/>
    <property type="project" value="UniProtKB-KW"/>
</dbReference>
<evidence type="ECO:0000256" key="4">
    <source>
        <dbReference type="ARBA" id="ARBA00022898"/>
    </source>
</evidence>
<evidence type="ECO:0000256" key="5">
    <source>
        <dbReference type="ARBA" id="ARBA00023239"/>
    </source>
</evidence>
<reference evidence="8 9" key="1">
    <citation type="submission" date="2019-08" db="EMBL/GenBank/DDBJ databases">
        <title>Bacillus genomes from the desert of Cuatro Cienegas, Coahuila.</title>
        <authorList>
            <person name="Olmedo-Alvarez G."/>
        </authorList>
    </citation>
    <scope>NUCLEOTIDE SEQUENCE [LARGE SCALE GENOMIC DNA]</scope>
    <source>
        <strain evidence="8 9">CH40_1T</strain>
    </source>
</reference>
<dbReference type="SUPFAM" id="SSF55904">
    <property type="entry name" value="Ornithine decarboxylase C-terminal domain"/>
    <property type="match status" value="1"/>
</dbReference>
<evidence type="ECO:0000313" key="9">
    <source>
        <dbReference type="Proteomes" id="UP000323317"/>
    </source>
</evidence>
<dbReference type="InterPro" id="IPR052357">
    <property type="entry name" value="Orn_Lys_Arg_decarboxylase-I"/>
</dbReference>
<dbReference type="Pfam" id="PF03711">
    <property type="entry name" value="OKR_DC_1_C"/>
    <property type="match status" value="1"/>
</dbReference>
<dbReference type="RefSeq" id="WP_148948655.1">
    <property type="nucleotide sequence ID" value="NZ_VTEH01000024.1"/>
</dbReference>
<dbReference type="GO" id="GO:0008483">
    <property type="term" value="F:transaminase activity"/>
    <property type="evidence" value="ECO:0007669"/>
    <property type="project" value="UniProtKB-KW"/>
</dbReference>
<evidence type="ECO:0000256" key="3">
    <source>
        <dbReference type="ARBA" id="ARBA00022793"/>
    </source>
</evidence>
<dbReference type="InterPro" id="IPR000310">
    <property type="entry name" value="Orn/Lys/Arg_deCO2ase_major_dom"/>
</dbReference>
<dbReference type="InterPro" id="IPR008286">
    <property type="entry name" value="Prn/Lys/Arg_de-COase_C"/>
</dbReference>
<evidence type="ECO:0000313" key="8">
    <source>
        <dbReference type="EMBL" id="TYR72936.1"/>
    </source>
</evidence>
<keyword evidence="3" id="KW-0210">Decarboxylase</keyword>
<evidence type="ECO:0000259" key="7">
    <source>
        <dbReference type="Pfam" id="PF03711"/>
    </source>
</evidence>
<dbReference type="PANTHER" id="PTHR43277">
    <property type="entry name" value="ARGININE DECARBOXYLASE"/>
    <property type="match status" value="1"/>
</dbReference>
<comment type="similarity">
    <text evidence="2">Belongs to the Orn/Lys/Arg decarboxylase class-I family.</text>
</comment>
<accession>A0A5D4K7D1</accession>
<dbReference type="AlphaFoldDB" id="A0A5D4K7D1"/>
<keyword evidence="4" id="KW-0663">Pyridoxal phosphate</keyword>
<name>A0A5D4K7D1_9BACI</name>
<keyword evidence="5" id="KW-0456">Lyase</keyword>
<protein>
    <submittedName>
        <fullName evidence="8">Aminotransferase class I/II-fold pyridoxal phosphate-dependent enzyme</fullName>
    </submittedName>
</protein>
<evidence type="ECO:0000256" key="2">
    <source>
        <dbReference type="ARBA" id="ARBA00010671"/>
    </source>
</evidence>
<dbReference type="PANTHER" id="PTHR43277:SF3">
    <property type="entry name" value="DECARBOXYLASE, PUTATIVE-RELATED"/>
    <property type="match status" value="1"/>
</dbReference>
<sequence>MRDQNRMPLVEALQSHIDKDSVSFHVPGHKNGALVEGQVRKALEYDVTELAGLDDLHAPEGAIREAQELLTDHYKSEKSYFLVNGSTVGNLAMILGVCNEGDVVFVQRNCHKSILNGLQLANVKPVFLHPELDEQAAAASGISQATLIQALRLYPNAKALILTYPTYYGTVYDIKSLIELSHEHGVNVLVDEAHGAHFSCGTPFPSSSLGWGADVVVQSAHKTLPAMTMGSFLHIGTERIDQDRIEHYLGMLQSSSPSYPIMGSLDYARHYIASYSAEDIEFFKDKRKHFLKGLRGAGYEIIESADPLKLMVRLRGYSGYELQEELKNRSVFSELADPYQVLFILPLIKKGMTFPYEKALLSMKAIEPSEGNTELILLEKQQKITALRHSFKEMEKKEKGWASVDEVVGRTAAEVLVPYPPGIPLFYPGEEILEESISELKRLMKLGAKFQGGKKLEEGKISIFV</sequence>
<comment type="cofactor">
    <cofactor evidence="1">
        <name>pyridoxal 5'-phosphate</name>
        <dbReference type="ChEBI" id="CHEBI:597326"/>
    </cofactor>
</comment>
<dbReference type="EMBL" id="VTEH01000024">
    <property type="protein sequence ID" value="TYR72936.1"/>
    <property type="molecule type" value="Genomic_DNA"/>
</dbReference>
<dbReference type="InterPro" id="IPR036633">
    <property type="entry name" value="Prn/Lys/Arg_de-COase_C_sf"/>
</dbReference>
<dbReference type="SUPFAM" id="SSF53383">
    <property type="entry name" value="PLP-dependent transferases"/>
    <property type="match status" value="1"/>
</dbReference>
<comment type="caution">
    <text evidence="8">The sequence shown here is derived from an EMBL/GenBank/DDBJ whole genome shotgun (WGS) entry which is preliminary data.</text>
</comment>
<feature type="domain" description="Orn/Lys/Arg decarboxylases family 1 pyridoxal-P attachment site" evidence="6">
    <location>
        <begin position="8"/>
        <end position="276"/>
    </location>
</feature>
<dbReference type="InterPro" id="IPR015424">
    <property type="entry name" value="PyrdxlP-dep_Trfase"/>
</dbReference>
<feature type="domain" description="Orn/Lys/Arg decarboxylase C-terminal" evidence="7">
    <location>
        <begin position="381"/>
        <end position="448"/>
    </location>
</feature>
<gene>
    <name evidence="8" type="ORF">FZC79_21020</name>
</gene>
<keyword evidence="8" id="KW-0032">Aminotransferase</keyword>
<dbReference type="Gene3D" id="3.40.640.10">
    <property type="entry name" value="Type I PLP-dependent aspartate aminotransferase-like (Major domain)"/>
    <property type="match status" value="1"/>
</dbReference>
<dbReference type="Pfam" id="PF01276">
    <property type="entry name" value="OKR_DC_1"/>
    <property type="match status" value="1"/>
</dbReference>
<dbReference type="InterPro" id="IPR015421">
    <property type="entry name" value="PyrdxlP-dep_Trfase_major"/>
</dbReference>
<dbReference type="Gene3D" id="3.90.100.10">
    <property type="entry name" value="Orn/Lys/Arg decarboxylase, C-terminal domain"/>
    <property type="match status" value="1"/>
</dbReference>
<proteinExistence type="inferred from homology"/>
<organism evidence="8 9">
    <name type="scientific">Rossellomorea vietnamensis</name>
    <dbReference type="NCBI Taxonomy" id="218284"/>
    <lineage>
        <taxon>Bacteria</taxon>
        <taxon>Bacillati</taxon>
        <taxon>Bacillota</taxon>
        <taxon>Bacilli</taxon>
        <taxon>Bacillales</taxon>
        <taxon>Bacillaceae</taxon>
        <taxon>Rossellomorea</taxon>
    </lineage>
</organism>
<evidence type="ECO:0000259" key="6">
    <source>
        <dbReference type="Pfam" id="PF01276"/>
    </source>
</evidence>
<keyword evidence="8" id="KW-0808">Transferase</keyword>
<evidence type="ECO:0000256" key="1">
    <source>
        <dbReference type="ARBA" id="ARBA00001933"/>
    </source>
</evidence>
<dbReference type="Proteomes" id="UP000323317">
    <property type="component" value="Unassembled WGS sequence"/>
</dbReference>